<evidence type="ECO:0000256" key="2">
    <source>
        <dbReference type="SAM" id="Phobius"/>
    </source>
</evidence>
<gene>
    <name evidence="5" type="ORF">GCM10009021_30590</name>
</gene>
<evidence type="ECO:0000256" key="1">
    <source>
        <dbReference type="SAM" id="MobiDB-lite"/>
    </source>
</evidence>
<feature type="transmembrane region" description="Helical" evidence="2">
    <location>
        <begin position="54"/>
        <end position="72"/>
    </location>
</feature>
<protein>
    <submittedName>
        <fullName evidence="5">Uncharacterized protein</fullName>
    </submittedName>
</protein>
<evidence type="ECO:0000313" key="6">
    <source>
        <dbReference type="Proteomes" id="UP000608850"/>
    </source>
</evidence>
<dbReference type="Pfam" id="PF26592">
    <property type="entry name" value="PrgI_like"/>
    <property type="match status" value="1"/>
</dbReference>
<feature type="transmembrane region" description="Helical" evidence="2">
    <location>
        <begin position="30"/>
        <end position="48"/>
    </location>
</feature>
<evidence type="ECO:0000259" key="3">
    <source>
        <dbReference type="Pfam" id="PF26592"/>
    </source>
</evidence>
<keyword evidence="2" id="KW-0812">Transmembrane</keyword>
<feature type="compositionally biased region" description="Polar residues" evidence="1">
    <location>
        <begin position="99"/>
        <end position="110"/>
    </location>
</feature>
<dbReference type="Pfam" id="PF26593">
    <property type="entry name" value="TraC-like"/>
    <property type="match status" value="1"/>
</dbReference>
<name>A0A830GHB0_9EURY</name>
<dbReference type="InterPro" id="IPR058596">
    <property type="entry name" value="TraC-like_dom"/>
</dbReference>
<dbReference type="AlphaFoldDB" id="A0A830GHB0"/>
<keyword evidence="2" id="KW-0472">Membrane</keyword>
<dbReference type="EMBL" id="BMOQ01000011">
    <property type="protein sequence ID" value="GGN26227.1"/>
    <property type="molecule type" value="Genomic_DNA"/>
</dbReference>
<sequence>MSTDKDAAARRIMNQFGEKGRIPYLNIEEGDVGVLITFPIIGLFVAGLTGIESLALPFVAGGLGFGVAVIYVSPNHLNAWTWTKDVYRYAKRPQITFSAPDNAESGTNETTRNEGGLANYTPFKPDERTQDLTNVKRAWPGVGTIQRADGTMEAFVEIQPGNMDFAMSDDWAQLQEAGEEFANKELDSKLKVHATTRSFPVEQIIENIENRLSDEDVTQNPIFRELLEEYRETRPKEMRDLGIQQVRYYIGVEVSPLEVYDRYQDEGTPVEKLTQFPVIGFLFNPFVTRREDLTDVERRTQMFEKLDSRVNDLRAEFIQQSSGWSARRLSTVELFVLNMDFWNGREHDYDDAERVVREQSIVGHSRREDESDA</sequence>
<proteinExistence type="predicted"/>
<reference evidence="5 6" key="1">
    <citation type="journal article" date="2019" name="Int. J. Syst. Evol. Microbiol.">
        <title>The Global Catalogue of Microorganisms (GCM) 10K type strain sequencing project: providing services to taxonomists for standard genome sequencing and annotation.</title>
        <authorList>
            <consortium name="The Broad Institute Genomics Platform"/>
            <consortium name="The Broad Institute Genome Sequencing Center for Infectious Disease"/>
            <person name="Wu L."/>
            <person name="Ma J."/>
        </authorList>
    </citation>
    <scope>NUCLEOTIDE SEQUENCE [LARGE SCALE GENOMIC DNA]</scope>
    <source>
        <strain evidence="5 6">JCM 16331</strain>
    </source>
</reference>
<dbReference type="Proteomes" id="UP000608850">
    <property type="component" value="Unassembled WGS sequence"/>
</dbReference>
<dbReference type="OrthoDB" id="299650at2157"/>
<evidence type="ECO:0000259" key="4">
    <source>
        <dbReference type="Pfam" id="PF26593"/>
    </source>
</evidence>
<evidence type="ECO:0000313" key="5">
    <source>
        <dbReference type="EMBL" id="GGN26227.1"/>
    </source>
</evidence>
<keyword evidence="6" id="KW-1185">Reference proteome</keyword>
<feature type="domain" description="TraC-like" evidence="4">
    <location>
        <begin position="136"/>
        <end position="344"/>
    </location>
</feature>
<keyword evidence="2" id="KW-1133">Transmembrane helix</keyword>
<feature type="domain" description="PrgI-like" evidence="3">
    <location>
        <begin position="21"/>
        <end position="95"/>
    </location>
</feature>
<feature type="region of interest" description="Disordered" evidence="1">
    <location>
        <begin position="99"/>
        <end position="126"/>
    </location>
</feature>
<dbReference type="RefSeq" id="WP_188880068.1">
    <property type="nucleotide sequence ID" value="NZ_BMOQ01000011.1"/>
</dbReference>
<accession>A0A830GHB0</accession>
<dbReference type="InterPro" id="IPR058597">
    <property type="entry name" value="PrgI-like_dom"/>
</dbReference>
<organism evidence="5 6">
    <name type="scientific">Halarchaeum nitratireducens</name>
    <dbReference type="NCBI Taxonomy" id="489913"/>
    <lineage>
        <taxon>Archaea</taxon>
        <taxon>Methanobacteriati</taxon>
        <taxon>Methanobacteriota</taxon>
        <taxon>Stenosarchaea group</taxon>
        <taxon>Halobacteria</taxon>
        <taxon>Halobacteriales</taxon>
        <taxon>Halobacteriaceae</taxon>
    </lineage>
</organism>
<comment type="caution">
    <text evidence="5">The sequence shown here is derived from an EMBL/GenBank/DDBJ whole genome shotgun (WGS) entry which is preliminary data.</text>
</comment>